<dbReference type="InterPro" id="IPR036259">
    <property type="entry name" value="MFS_trans_sf"/>
</dbReference>
<name>A0A8D2LLY0_VARKO</name>
<dbReference type="GO" id="GO:0061513">
    <property type="term" value="F:glucose 6-phosphate:phosphate antiporter activity"/>
    <property type="evidence" value="ECO:0007669"/>
    <property type="project" value="TreeGrafter"/>
</dbReference>
<dbReference type="GO" id="GO:0035435">
    <property type="term" value="P:phosphate ion transmembrane transport"/>
    <property type="evidence" value="ECO:0007669"/>
    <property type="project" value="TreeGrafter"/>
</dbReference>
<evidence type="ECO:0000256" key="3">
    <source>
        <dbReference type="ARBA" id="ARBA00022989"/>
    </source>
</evidence>
<proteinExistence type="predicted"/>
<dbReference type="PANTHER" id="PTHR43184:SF9">
    <property type="entry name" value="GLUCOSE-6-PHOSPHATE EXCHANGER SLC37A2"/>
    <property type="match status" value="1"/>
</dbReference>
<dbReference type="GO" id="GO:0005789">
    <property type="term" value="C:endoplasmic reticulum membrane"/>
    <property type="evidence" value="ECO:0007669"/>
    <property type="project" value="TreeGrafter"/>
</dbReference>
<dbReference type="Gene3D" id="1.20.1250.20">
    <property type="entry name" value="MFS general substrate transporter like domains"/>
    <property type="match status" value="1"/>
</dbReference>
<evidence type="ECO:0000313" key="5">
    <source>
        <dbReference type="Ensembl" id="ENSVKKP00000024454.1"/>
    </source>
</evidence>
<evidence type="ECO:0000256" key="4">
    <source>
        <dbReference type="ARBA" id="ARBA00023136"/>
    </source>
</evidence>
<evidence type="ECO:0000256" key="1">
    <source>
        <dbReference type="ARBA" id="ARBA00004141"/>
    </source>
</evidence>
<evidence type="ECO:0000256" key="2">
    <source>
        <dbReference type="ARBA" id="ARBA00022692"/>
    </source>
</evidence>
<comment type="subcellular location">
    <subcellularLocation>
        <location evidence="1">Membrane</location>
        <topology evidence="1">Multi-pass membrane protein</topology>
    </subcellularLocation>
</comment>
<keyword evidence="6" id="KW-1185">Reference proteome</keyword>
<dbReference type="AlphaFoldDB" id="A0A8D2LLY0"/>
<reference evidence="5" key="2">
    <citation type="submission" date="2025-09" db="UniProtKB">
        <authorList>
            <consortium name="Ensembl"/>
        </authorList>
    </citation>
    <scope>IDENTIFICATION</scope>
</reference>
<keyword evidence="2" id="KW-0812">Transmembrane</keyword>
<dbReference type="Proteomes" id="UP000694545">
    <property type="component" value="Unplaced"/>
</dbReference>
<dbReference type="PANTHER" id="PTHR43184">
    <property type="entry name" value="MAJOR FACILITATOR SUPERFAMILY TRANSPORTER 16, ISOFORM B"/>
    <property type="match status" value="1"/>
</dbReference>
<keyword evidence="3" id="KW-1133">Transmembrane helix</keyword>
<accession>A0A8D2LLY0</accession>
<organism evidence="5 6">
    <name type="scientific">Varanus komodoensis</name>
    <name type="common">Komodo dragon</name>
    <dbReference type="NCBI Taxonomy" id="61221"/>
    <lineage>
        <taxon>Eukaryota</taxon>
        <taxon>Metazoa</taxon>
        <taxon>Chordata</taxon>
        <taxon>Craniata</taxon>
        <taxon>Vertebrata</taxon>
        <taxon>Euteleostomi</taxon>
        <taxon>Lepidosauria</taxon>
        <taxon>Squamata</taxon>
        <taxon>Bifurcata</taxon>
        <taxon>Unidentata</taxon>
        <taxon>Episquamata</taxon>
        <taxon>Toxicofera</taxon>
        <taxon>Anguimorpha</taxon>
        <taxon>Paleoanguimorpha</taxon>
        <taxon>Varanoidea</taxon>
        <taxon>Varanidae</taxon>
        <taxon>Varanus</taxon>
    </lineage>
</organism>
<keyword evidence="4" id="KW-0472">Membrane</keyword>
<dbReference type="Ensembl" id="ENSVKKT00000025050.1">
    <property type="protein sequence ID" value="ENSVKKP00000024454.1"/>
    <property type="gene ID" value="ENSVKKG00000016113.1"/>
</dbReference>
<evidence type="ECO:0000313" key="6">
    <source>
        <dbReference type="Proteomes" id="UP000694545"/>
    </source>
</evidence>
<reference evidence="5" key="1">
    <citation type="submission" date="2025-08" db="UniProtKB">
        <authorList>
            <consortium name="Ensembl"/>
        </authorList>
    </citation>
    <scope>IDENTIFICATION</scope>
</reference>
<sequence>MLIICGGLVNGPYALITTAVSADLGTHESLQRNAKALSTVTAIIDGTGSVGEWPESSGQGSQHSWVSTLTSTTNILFRLGFYKWKTLIPY</sequence>
<protein>
    <submittedName>
        <fullName evidence="5">Uncharacterized protein</fullName>
    </submittedName>
</protein>